<dbReference type="SUPFAM" id="SSF50475">
    <property type="entry name" value="FMN-binding split barrel"/>
    <property type="match status" value="1"/>
</dbReference>
<dbReference type="GO" id="GO:0005737">
    <property type="term" value="C:cytoplasm"/>
    <property type="evidence" value="ECO:0007669"/>
    <property type="project" value="TreeGrafter"/>
</dbReference>
<dbReference type="OrthoDB" id="5300823at2759"/>
<feature type="domain" description="Pyridoxamine 5'-phosphate oxidase N-terminal" evidence="1">
    <location>
        <begin position="12"/>
        <end position="148"/>
    </location>
</feature>
<dbReference type="Proteomes" id="UP000054886">
    <property type="component" value="Unassembled WGS sequence"/>
</dbReference>
<evidence type="ECO:0000313" key="3">
    <source>
        <dbReference type="Proteomes" id="UP000054886"/>
    </source>
</evidence>
<dbReference type="VEuPathDB" id="FungiDB:GW608_H00099"/>
<dbReference type="GO" id="GO:0005634">
    <property type="term" value="C:nucleus"/>
    <property type="evidence" value="ECO:0007669"/>
    <property type="project" value="TreeGrafter"/>
</dbReference>
<protein>
    <submittedName>
        <fullName evidence="2">Pyridoxamine 5'-phosphate oxidase</fullName>
    </submittedName>
</protein>
<dbReference type="VEuPathDB" id="FungiDB:B1J91_H00286g"/>
<organism evidence="2 3">
    <name type="scientific">Candida glabrata</name>
    <name type="common">Yeast</name>
    <name type="synonym">Torulopsis glabrata</name>
    <dbReference type="NCBI Taxonomy" id="5478"/>
    <lineage>
        <taxon>Eukaryota</taxon>
        <taxon>Fungi</taxon>
        <taxon>Dikarya</taxon>
        <taxon>Ascomycota</taxon>
        <taxon>Saccharomycotina</taxon>
        <taxon>Saccharomycetes</taxon>
        <taxon>Saccharomycetales</taxon>
        <taxon>Saccharomycetaceae</taxon>
        <taxon>Nakaseomyces</taxon>
    </lineage>
</organism>
<sequence>MSIISKKFPDDLIALIRSSKYVHVATCSKYCEPSVSLMNYVYLEKPQLFSEFFCADLKGAYEDSDGIDNGYIIFATFDETEKIGNIRENPKVSLLFHDWISANNLSLRKGNPLLNSSGSIEFSPQYSHGNRISNVLNNLEDNELNQMSATITGHARIVDCDSDESTYYMRLLLGANPDADIFILAENAVIVIVKMLDAKVSDNENNVGIYK</sequence>
<evidence type="ECO:0000259" key="1">
    <source>
        <dbReference type="Pfam" id="PF01243"/>
    </source>
</evidence>
<dbReference type="PANTHER" id="PTHR28040">
    <property type="entry name" value="PYRIDOXAMINE 5'-PHOSPHATE OXIDASE YLR456W HOMOLOG-RELATED"/>
    <property type="match status" value="1"/>
</dbReference>
<dbReference type="VEuPathDB" id="FungiDB:GWK60_H00099"/>
<name>A0A0W0EL10_CANGB</name>
<dbReference type="AlphaFoldDB" id="A0A0W0EL10"/>
<accession>A0A0W0EL10</accession>
<dbReference type="InterPro" id="IPR012349">
    <property type="entry name" value="Split_barrel_FMN-bd"/>
</dbReference>
<reference evidence="2 3" key="1">
    <citation type="submission" date="2015-10" db="EMBL/GenBank/DDBJ databases">
        <title>Draft genomes sequences of Candida glabrata isolates 1A, 1B, 2A, 2B, 3A and 3B.</title>
        <authorList>
            <person name="Haavelsrud O.E."/>
            <person name="Gaustad P."/>
        </authorList>
    </citation>
    <scope>NUCLEOTIDE SEQUENCE [LARGE SCALE GENOMIC DNA]</scope>
    <source>
        <strain evidence="2">910700640</strain>
    </source>
</reference>
<comment type="caution">
    <text evidence="2">The sequence shown here is derived from an EMBL/GenBank/DDBJ whole genome shotgun (WGS) entry which is preliminary data.</text>
</comment>
<proteinExistence type="predicted"/>
<dbReference type="EMBL" id="LLZZ01000148">
    <property type="protein sequence ID" value="KTA99122.1"/>
    <property type="molecule type" value="Genomic_DNA"/>
</dbReference>
<dbReference type="VEuPathDB" id="FungiDB:GVI51_H00099"/>
<dbReference type="VEuPathDB" id="FungiDB:CAGL0H00286g"/>
<dbReference type="Pfam" id="PF01243">
    <property type="entry name" value="PNPOx_N"/>
    <property type="match status" value="1"/>
</dbReference>
<dbReference type="OMA" id="HDWISAN"/>
<dbReference type="PhylomeDB" id="A0A0W0EL10"/>
<dbReference type="PANTHER" id="PTHR28040:SF1">
    <property type="entry name" value="PYRIDOXAMINE 5'-PHOSPHATE OXIDASE YLR456W HOMOLOG-RELATED"/>
    <property type="match status" value="1"/>
</dbReference>
<gene>
    <name evidence="2" type="ORF">AO440_001910</name>
</gene>
<evidence type="ECO:0000313" key="2">
    <source>
        <dbReference type="EMBL" id="KTA99122.1"/>
    </source>
</evidence>
<dbReference type="InterPro" id="IPR011576">
    <property type="entry name" value="Pyridox_Oxase_N"/>
</dbReference>
<dbReference type="Gene3D" id="2.30.110.10">
    <property type="entry name" value="Electron Transport, Fmn-binding Protein, Chain A"/>
    <property type="match status" value="1"/>
</dbReference>
<dbReference type="InterPro" id="IPR052841">
    <property type="entry name" value="PMP_oxidase-like"/>
</dbReference>